<dbReference type="Proteomes" id="UP000317093">
    <property type="component" value="Chromosome"/>
</dbReference>
<dbReference type="AlphaFoldDB" id="A0A518B2T7"/>
<name>A0A518B2T7_9BACT</name>
<protein>
    <submittedName>
        <fullName evidence="2">Uncharacterized protein</fullName>
    </submittedName>
</protein>
<gene>
    <name evidence="2" type="ORF">Pan216_21580</name>
</gene>
<keyword evidence="3" id="KW-1185">Reference proteome</keyword>
<dbReference type="InterPro" id="IPR053855">
    <property type="entry name" value="DUF6931"/>
</dbReference>
<feature type="region of interest" description="Disordered" evidence="1">
    <location>
        <begin position="1"/>
        <end position="21"/>
    </location>
</feature>
<organism evidence="2 3">
    <name type="scientific">Kolteria novifilia</name>
    <dbReference type="NCBI Taxonomy" id="2527975"/>
    <lineage>
        <taxon>Bacteria</taxon>
        <taxon>Pseudomonadati</taxon>
        <taxon>Planctomycetota</taxon>
        <taxon>Planctomycetia</taxon>
        <taxon>Kolteriales</taxon>
        <taxon>Kolteriaceae</taxon>
        <taxon>Kolteria</taxon>
    </lineage>
</organism>
<sequence length="200" mass="21658">MTIHHTDQVNTASPPELAEHAGLSDDAQRLLAPVPTVDAAIPRLLEWELYSDALGLTAFFLTTRPAVWWGCVCLGDLLGPEIPEEEAEPIRAAMAWVANPSEATRREAGQAGKEAGLGTATGLVAMAAFWSGGSMSEPHLPEVLPKPYQANRAVSGAMNLLWAEQPQDQKTECCRKLLGYAAEIVKGERHWRTSYPNASK</sequence>
<reference evidence="2 3" key="1">
    <citation type="submission" date="2019-02" db="EMBL/GenBank/DDBJ databases">
        <title>Deep-cultivation of Planctomycetes and their phenomic and genomic characterization uncovers novel biology.</title>
        <authorList>
            <person name="Wiegand S."/>
            <person name="Jogler M."/>
            <person name="Boedeker C."/>
            <person name="Pinto D."/>
            <person name="Vollmers J."/>
            <person name="Rivas-Marin E."/>
            <person name="Kohn T."/>
            <person name="Peeters S.H."/>
            <person name="Heuer A."/>
            <person name="Rast P."/>
            <person name="Oberbeckmann S."/>
            <person name="Bunk B."/>
            <person name="Jeske O."/>
            <person name="Meyerdierks A."/>
            <person name="Storesund J.E."/>
            <person name="Kallscheuer N."/>
            <person name="Luecker S."/>
            <person name="Lage O.M."/>
            <person name="Pohl T."/>
            <person name="Merkel B.J."/>
            <person name="Hornburger P."/>
            <person name="Mueller R.-W."/>
            <person name="Bruemmer F."/>
            <person name="Labrenz M."/>
            <person name="Spormann A.M."/>
            <person name="Op den Camp H."/>
            <person name="Overmann J."/>
            <person name="Amann R."/>
            <person name="Jetten M.S.M."/>
            <person name="Mascher T."/>
            <person name="Medema M.H."/>
            <person name="Devos D.P."/>
            <person name="Kaster A.-K."/>
            <person name="Ovreas L."/>
            <person name="Rohde M."/>
            <person name="Galperin M.Y."/>
            <person name="Jogler C."/>
        </authorList>
    </citation>
    <scope>NUCLEOTIDE SEQUENCE [LARGE SCALE GENOMIC DNA]</scope>
    <source>
        <strain evidence="2 3">Pan216</strain>
    </source>
</reference>
<evidence type="ECO:0000313" key="3">
    <source>
        <dbReference type="Proteomes" id="UP000317093"/>
    </source>
</evidence>
<dbReference type="KEGG" id="knv:Pan216_21580"/>
<dbReference type="OrthoDB" id="289828at2"/>
<evidence type="ECO:0000256" key="1">
    <source>
        <dbReference type="SAM" id="MobiDB-lite"/>
    </source>
</evidence>
<dbReference type="RefSeq" id="WP_145257911.1">
    <property type="nucleotide sequence ID" value="NZ_CP036279.1"/>
</dbReference>
<evidence type="ECO:0000313" key="2">
    <source>
        <dbReference type="EMBL" id="QDU61303.1"/>
    </source>
</evidence>
<dbReference type="Pfam" id="PF22011">
    <property type="entry name" value="DUF6931"/>
    <property type="match status" value="1"/>
</dbReference>
<accession>A0A518B2T7</accession>
<proteinExistence type="predicted"/>
<dbReference type="EMBL" id="CP036279">
    <property type="protein sequence ID" value="QDU61303.1"/>
    <property type="molecule type" value="Genomic_DNA"/>
</dbReference>